<protein>
    <submittedName>
        <fullName evidence="4">Thiol reductase thioredoxin</fullName>
    </submittedName>
</protein>
<gene>
    <name evidence="4" type="ORF">C7P63_03545</name>
</gene>
<dbReference type="EMBL" id="PXZH01000001">
    <property type="protein sequence ID" value="RST90163.1"/>
    <property type="molecule type" value="Genomic_DNA"/>
</dbReference>
<dbReference type="Pfam" id="PF00085">
    <property type="entry name" value="Thioredoxin"/>
    <property type="match status" value="1"/>
</dbReference>
<evidence type="ECO:0000256" key="2">
    <source>
        <dbReference type="ARBA" id="ARBA00023284"/>
    </source>
</evidence>
<comment type="similarity">
    <text evidence="1">Belongs to the thioredoxin family.</text>
</comment>
<dbReference type="PANTHER" id="PTHR45663:SF11">
    <property type="entry name" value="GEO12009P1"/>
    <property type="match status" value="1"/>
</dbReference>
<evidence type="ECO:0000256" key="1">
    <source>
        <dbReference type="ARBA" id="ARBA00008987"/>
    </source>
</evidence>
<name>A0A429Z910_9ENTE</name>
<reference evidence="4 5" key="1">
    <citation type="submission" date="2018-03" db="EMBL/GenBank/DDBJ databases">
        <authorList>
            <person name="Gulvik C.A."/>
        </authorList>
    </citation>
    <scope>NUCLEOTIDE SEQUENCE [LARGE SCALE GENOMIC DNA]</scope>
    <source>
        <strain evidence="4 5">JCM 31581</strain>
    </source>
</reference>
<evidence type="ECO:0000313" key="5">
    <source>
        <dbReference type="Proteomes" id="UP000277864"/>
    </source>
</evidence>
<dbReference type="SUPFAM" id="SSF52833">
    <property type="entry name" value="Thioredoxin-like"/>
    <property type="match status" value="1"/>
</dbReference>
<sequence length="107" mass="12503">MIELTLENFDQEVVEQDKPVLIDWWGESCENCIALMPAVEELSEKYGEQMHFTKFNTSQKGVRRFCIKHRIMGLPVMSIYIKGEKVEELGKDDCTKENIEALIQRHI</sequence>
<dbReference type="PANTHER" id="PTHR45663">
    <property type="entry name" value="GEO12009P1"/>
    <property type="match status" value="1"/>
</dbReference>
<dbReference type="InterPro" id="IPR013766">
    <property type="entry name" value="Thioredoxin_domain"/>
</dbReference>
<dbReference type="NCBIfam" id="NF047697">
    <property type="entry name" value="ThioredTrxAClost"/>
    <property type="match status" value="1"/>
</dbReference>
<feature type="domain" description="Thioredoxin" evidence="3">
    <location>
        <begin position="1"/>
        <end position="107"/>
    </location>
</feature>
<dbReference type="RefSeq" id="WP_125942776.1">
    <property type="nucleotide sequence ID" value="NZ_PXZH01000001.1"/>
</dbReference>
<dbReference type="GO" id="GO:0015035">
    <property type="term" value="F:protein-disulfide reductase activity"/>
    <property type="evidence" value="ECO:0007669"/>
    <property type="project" value="TreeGrafter"/>
</dbReference>
<dbReference type="Gene3D" id="3.40.30.10">
    <property type="entry name" value="Glutaredoxin"/>
    <property type="match status" value="1"/>
</dbReference>
<dbReference type="InterPro" id="IPR036249">
    <property type="entry name" value="Thioredoxin-like_sf"/>
</dbReference>
<dbReference type="GO" id="GO:0005737">
    <property type="term" value="C:cytoplasm"/>
    <property type="evidence" value="ECO:0007669"/>
    <property type="project" value="TreeGrafter"/>
</dbReference>
<keyword evidence="5" id="KW-1185">Reference proteome</keyword>
<proteinExistence type="inferred from homology"/>
<evidence type="ECO:0000259" key="3">
    <source>
        <dbReference type="PROSITE" id="PS51352"/>
    </source>
</evidence>
<comment type="caution">
    <text evidence="4">The sequence shown here is derived from an EMBL/GenBank/DDBJ whole genome shotgun (WGS) entry which is preliminary data.</text>
</comment>
<dbReference type="Proteomes" id="UP000277864">
    <property type="component" value="Unassembled WGS sequence"/>
</dbReference>
<dbReference type="OrthoDB" id="9790390at2"/>
<dbReference type="CDD" id="cd02947">
    <property type="entry name" value="TRX_family"/>
    <property type="match status" value="1"/>
</dbReference>
<keyword evidence="2" id="KW-0676">Redox-active center</keyword>
<evidence type="ECO:0000313" key="4">
    <source>
        <dbReference type="EMBL" id="RST90163.1"/>
    </source>
</evidence>
<dbReference type="AlphaFoldDB" id="A0A429Z910"/>
<organism evidence="4 5">
    <name type="scientific">Vagococcus humatus</name>
    <dbReference type="NCBI Taxonomy" id="1889241"/>
    <lineage>
        <taxon>Bacteria</taxon>
        <taxon>Bacillati</taxon>
        <taxon>Bacillota</taxon>
        <taxon>Bacilli</taxon>
        <taxon>Lactobacillales</taxon>
        <taxon>Enterococcaceae</taxon>
        <taxon>Vagococcus</taxon>
    </lineage>
</organism>
<dbReference type="PROSITE" id="PS51352">
    <property type="entry name" value="THIOREDOXIN_2"/>
    <property type="match status" value="1"/>
</dbReference>
<accession>A0A429Z910</accession>